<dbReference type="InterPro" id="IPR000835">
    <property type="entry name" value="HTH_MarR-typ"/>
</dbReference>
<evidence type="ECO:0000256" key="3">
    <source>
        <dbReference type="ARBA" id="ARBA00023163"/>
    </source>
</evidence>
<dbReference type="GO" id="GO:0006950">
    <property type="term" value="P:response to stress"/>
    <property type="evidence" value="ECO:0007669"/>
    <property type="project" value="TreeGrafter"/>
</dbReference>
<dbReference type="InterPro" id="IPR039422">
    <property type="entry name" value="MarR/SlyA-like"/>
</dbReference>
<dbReference type="PANTHER" id="PTHR33164:SF43">
    <property type="entry name" value="HTH-TYPE TRANSCRIPTIONAL REPRESSOR YETL"/>
    <property type="match status" value="1"/>
</dbReference>
<dbReference type="GO" id="GO:0003677">
    <property type="term" value="F:DNA binding"/>
    <property type="evidence" value="ECO:0007669"/>
    <property type="project" value="UniProtKB-KW"/>
</dbReference>
<reference evidence="5 6" key="1">
    <citation type="journal article" date="2018" name="Int. J. Syst. Evol. Microbiol.">
        <title>Micromonospora globbae sp. nov., an endophytic actinomycete isolated from roots of Globba winitii C. H. Wright.</title>
        <authorList>
            <person name="Kuncharoen N."/>
            <person name="Pittayakhajonwut P."/>
            <person name="Tanasupawat S."/>
        </authorList>
    </citation>
    <scope>NUCLEOTIDE SEQUENCE [LARGE SCALE GENOMIC DNA]</scope>
    <source>
        <strain evidence="5 6">WPS1-2</strain>
    </source>
</reference>
<feature type="domain" description="HTH marR-type" evidence="4">
    <location>
        <begin position="1"/>
        <end position="130"/>
    </location>
</feature>
<dbReference type="SUPFAM" id="SSF46785">
    <property type="entry name" value="Winged helix' DNA-binding domain"/>
    <property type="match status" value="1"/>
</dbReference>
<keyword evidence="1" id="KW-0805">Transcription regulation</keyword>
<dbReference type="PRINTS" id="PR00598">
    <property type="entry name" value="HTHMARR"/>
</dbReference>
<dbReference type="PROSITE" id="PS50995">
    <property type="entry name" value="HTH_MARR_2"/>
    <property type="match status" value="1"/>
</dbReference>
<comment type="caution">
    <text evidence="5">The sequence shown here is derived from an EMBL/GenBank/DDBJ whole genome shotgun (WGS) entry which is preliminary data.</text>
</comment>
<dbReference type="InterPro" id="IPR036388">
    <property type="entry name" value="WH-like_DNA-bd_sf"/>
</dbReference>
<dbReference type="Pfam" id="PF12802">
    <property type="entry name" value="MarR_2"/>
    <property type="match status" value="1"/>
</dbReference>
<dbReference type="OrthoDB" id="122135at2"/>
<evidence type="ECO:0000259" key="4">
    <source>
        <dbReference type="PROSITE" id="PS50995"/>
    </source>
</evidence>
<protein>
    <submittedName>
        <fullName evidence="5">MarR family transcriptional regulator</fullName>
    </submittedName>
</protein>
<name>A0A420ETR0_9ACTN</name>
<dbReference type="SMART" id="SM00347">
    <property type="entry name" value="HTH_MARR"/>
    <property type="match status" value="1"/>
</dbReference>
<evidence type="ECO:0000313" key="5">
    <source>
        <dbReference type="EMBL" id="RKF24057.1"/>
    </source>
</evidence>
<evidence type="ECO:0000256" key="2">
    <source>
        <dbReference type="ARBA" id="ARBA00023125"/>
    </source>
</evidence>
<dbReference type="AlphaFoldDB" id="A0A420ETR0"/>
<proteinExistence type="predicted"/>
<accession>A0A420ETR0</accession>
<evidence type="ECO:0000313" key="6">
    <source>
        <dbReference type="Proteomes" id="UP000285744"/>
    </source>
</evidence>
<keyword evidence="2" id="KW-0238">DNA-binding</keyword>
<dbReference type="GO" id="GO:0003700">
    <property type="term" value="F:DNA-binding transcription factor activity"/>
    <property type="evidence" value="ECO:0007669"/>
    <property type="project" value="InterPro"/>
</dbReference>
<dbReference type="EMBL" id="RAQQ01000028">
    <property type="protein sequence ID" value="RKF24057.1"/>
    <property type="molecule type" value="Genomic_DNA"/>
</dbReference>
<gene>
    <name evidence="5" type="ORF">D7I43_28405</name>
</gene>
<sequence length="146" mass="16627">MLAARLLWPLEEELFARLADCGHGLVRPRHGALLAYLDETGVRPTELARLTAQHKQVVGRVLDELEELGYVERRPDPTDRRSKLVLLTERGRDEQAHADRILADIEARYAAKIGPERYEQFRNLLRELVQPAHQPAPRSPGHGSEE</sequence>
<dbReference type="Proteomes" id="UP000285744">
    <property type="component" value="Unassembled WGS sequence"/>
</dbReference>
<dbReference type="Gene3D" id="1.10.10.10">
    <property type="entry name" value="Winged helix-like DNA-binding domain superfamily/Winged helix DNA-binding domain"/>
    <property type="match status" value="1"/>
</dbReference>
<organism evidence="5 6">
    <name type="scientific">Micromonospora globbae</name>
    <dbReference type="NCBI Taxonomy" id="1894969"/>
    <lineage>
        <taxon>Bacteria</taxon>
        <taxon>Bacillati</taxon>
        <taxon>Actinomycetota</taxon>
        <taxon>Actinomycetes</taxon>
        <taxon>Micromonosporales</taxon>
        <taxon>Micromonosporaceae</taxon>
        <taxon>Micromonospora</taxon>
    </lineage>
</organism>
<dbReference type="PANTHER" id="PTHR33164">
    <property type="entry name" value="TRANSCRIPTIONAL REGULATOR, MARR FAMILY"/>
    <property type="match status" value="1"/>
</dbReference>
<evidence type="ECO:0000256" key="1">
    <source>
        <dbReference type="ARBA" id="ARBA00023015"/>
    </source>
</evidence>
<dbReference type="PROSITE" id="PS01117">
    <property type="entry name" value="HTH_MARR_1"/>
    <property type="match status" value="1"/>
</dbReference>
<dbReference type="InterPro" id="IPR023187">
    <property type="entry name" value="Tscrpt_reg_MarR-type_CS"/>
</dbReference>
<dbReference type="InterPro" id="IPR036390">
    <property type="entry name" value="WH_DNA-bd_sf"/>
</dbReference>
<keyword evidence="3" id="KW-0804">Transcription</keyword>